<protein>
    <submittedName>
        <fullName evidence="1">Uncharacterized protein</fullName>
    </submittedName>
</protein>
<proteinExistence type="predicted"/>
<dbReference type="SUPFAM" id="SSF52467">
    <property type="entry name" value="DHS-like NAD/FAD-binding domain"/>
    <property type="match status" value="1"/>
</dbReference>
<evidence type="ECO:0000313" key="1">
    <source>
        <dbReference type="EMBL" id="RIJ46073.1"/>
    </source>
</evidence>
<keyword evidence="2" id="KW-1185">Reference proteome</keyword>
<dbReference type="Pfam" id="PF13289">
    <property type="entry name" value="SIR2_2"/>
    <property type="match status" value="1"/>
</dbReference>
<accession>A0A399SVX2</accession>
<dbReference type="EMBL" id="QWGR01000017">
    <property type="protein sequence ID" value="RIJ46073.1"/>
    <property type="molecule type" value="Genomic_DNA"/>
</dbReference>
<reference evidence="1" key="1">
    <citation type="submission" date="2018-08" db="EMBL/GenBank/DDBJ databases">
        <title>Pallidiluteibacterium maritimus gen. nov., sp. nov., isolated from coastal sediment.</title>
        <authorList>
            <person name="Zhou L.Y."/>
        </authorList>
    </citation>
    <scope>NUCLEOTIDE SEQUENCE [LARGE SCALE GENOMIC DNA]</scope>
    <source>
        <strain evidence="1">XSD2</strain>
    </source>
</reference>
<organism evidence="1 2">
    <name type="scientific">Maribellus luteus</name>
    <dbReference type="NCBI Taxonomy" id="2305463"/>
    <lineage>
        <taxon>Bacteria</taxon>
        <taxon>Pseudomonadati</taxon>
        <taxon>Bacteroidota</taxon>
        <taxon>Bacteroidia</taxon>
        <taxon>Marinilabiliales</taxon>
        <taxon>Prolixibacteraceae</taxon>
        <taxon>Maribellus</taxon>
    </lineage>
</organism>
<dbReference type="RefSeq" id="WP_119439824.1">
    <property type="nucleotide sequence ID" value="NZ_QWGR01000017.1"/>
</dbReference>
<dbReference type="Proteomes" id="UP000265926">
    <property type="component" value="Unassembled WGS sequence"/>
</dbReference>
<name>A0A399SVX2_9BACT</name>
<gene>
    <name evidence="1" type="ORF">D1614_20315</name>
</gene>
<evidence type="ECO:0000313" key="2">
    <source>
        <dbReference type="Proteomes" id="UP000265926"/>
    </source>
</evidence>
<sequence>MNSQTVLTYIQEIAEKLESGHASVMVGAGFSKNASEKFPLWNDLGIAFYKKLHSTVPRDNEHFLNPMKLAGEIKEGFGYQTLFEIIKSNIPDKEYKPSDLHLKLLKLPWKDIFTTNYDTLLERASEQVIDYRFDIVRTKTEIPFSNNPRIIKLHGCLDQQKELTITDDDYREYPQKFAPFVNTVLQSLLENTLCLIGFSGEDPNFLNWINWILNNLGTKNSPKIYLIGKLEINEHQKKWLERRYINLVDLNYTNDKSTSHKKCLISFVEFLDNYLKEKNKINWPGKSRVTPQINASFKSQVKEIIIEWTKIRKNYPKWLIVPEANRERLWNHTQHWLSQIKEIETLNSPDDFNFVYEMNWRLEKCLYPIEDPMIKFYEKVLERYSPGESEYASKCIELRLSLLRYYREEAQFNKWEDANKSCEDIKELFTPELSARWQYEKVLYHLFKFDFEKCLEILQEWPRLENLSYWEIKKGCLLAELGNISDSYNIIENSIKEIRKRLNLMPIKNDFELVSLESYSILLSSYISISKGVIEKNYDNIGDNRKEEFERLDVLKLYKCAPWDEIKLFELKLLNGNSGHKDQIEKYGFELGSKTKTVFWGPKTEFINATCALRFYEEVGIPMGLPSVNIPGKKAINSAIQIVSSISSHWAFVTLIRTGDIELGKQIFNRISISKISNQDIDNLAKQYLEILNYSFRRLNSKSNPSVNPEKLCKILPEIISRLLSKVSTEIKDEFLNQILNIYNSDKKWVCNLKMPIKRLINSYKQDELIDRISVFLKFPIIKQELNQSDEEFPEPFSIEYFSSLTPIKLKNNELKLDNLISLVRSEDITERTNALLRIRVLLRWGLVTKEQTEILGKDIWTKINPENGFPHFPIFYKNAYLSLPHPKNISPASKVKKYINSSSPVIQNGKESFEHTNGDIEWCNVLLNSTKTIGRKDGIKWTTNEIITFLNKLNVWWNQDKNYLLIEDKDNFFSQSKEIHRRFSKLVSILAEIIFPNLSVTEIDNALIILIKELLADMEEYKLPSMKAKVASLILFPEDINNVEIQILEKISESDSSQAKNTFQGIFFNVLAHKFGKSILLSNTIFEAASEIIKWRSQPGLFYALDLFGAILRNYPELLNKKMLENIAIGLRFLISDTDIKNENSFISPLEERILIREFSAALSFELNQYYSNNQKGIPEVINEWENICKDSEEFIEIRKQWKI</sequence>
<dbReference type="NCBIfam" id="NF041819">
    <property type="entry name" value="Dsr2"/>
    <property type="match status" value="1"/>
</dbReference>
<comment type="caution">
    <text evidence="1">The sequence shown here is derived from an EMBL/GenBank/DDBJ whole genome shotgun (WGS) entry which is preliminary data.</text>
</comment>
<dbReference type="InterPro" id="IPR029035">
    <property type="entry name" value="DHS-like_NAD/FAD-binding_dom"/>
</dbReference>
<dbReference type="AlphaFoldDB" id="A0A399SVX2"/>
<dbReference type="OrthoDB" id="78172at2"/>